<evidence type="ECO:0000256" key="2">
    <source>
        <dbReference type="ARBA" id="ARBA00022598"/>
    </source>
</evidence>
<accession>A0A1D2MKW0</accession>
<dbReference type="InterPro" id="IPR000873">
    <property type="entry name" value="AMP-dep_synth/lig_dom"/>
</dbReference>
<keyword evidence="4" id="KW-0067">ATP-binding</keyword>
<organism evidence="9 10">
    <name type="scientific">Orchesella cincta</name>
    <name type="common">Springtail</name>
    <name type="synonym">Podura cincta</name>
    <dbReference type="NCBI Taxonomy" id="48709"/>
    <lineage>
        <taxon>Eukaryota</taxon>
        <taxon>Metazoa</taxon>
        <taxon>Ecdysozoa</taxon>
        <taxon>Arthropoda</taxon>
        <taxon>Hexapoda</taxon>
        <taxon>Collembola</taxon>
        <taxon>Entomobryomorpha</taxon>
        <taxon>Entomobryoidea</taxon>
        <taxon>Orchesellidae</taxon>
        <taxon>Orchesellinae</taxon>
        <taxon>Orchesella</taxon>
    </lineage>
</organism>
<evidence type="ECO:0000256" key="5">
    <source>
        <dbReference type="ARBA" id="ARBA00036527"/>
    </source>
</evidence>
<dbReference type="Gene3D" id="3.40.50.12780">
    <property type="entry name" value="N-terminal domain of ligase-like"/>
    <property type="match status" value="1"/>
</dbReference>
<evidence type="ECO:0000313" key="9">
    <source>
        <dbReference type="EMBL" id="ODM93484.1"/>
    </source>
</evidence>
<dbReference type="GO" id="GO:0004467">
    <property type="term" value="F:long-chain fatty acid-CoA ligase activity"/>
    <property type="evidence" value="ECO:0007669"/>
    <property type="project" value="TreeGrafter"/>
</dbReference>
<comment type="catalytic activity">
    <reaction evidence="5">
        <text>a very long-chain fatty acid + ATP + CoA = a very long-chain fatty acyl-CoA + AMP + diphosphate</text>
        <dbReference type="Rhea" id="RHEA:54536"/>
        <dbReference type="ChEBI" id="CHEBI:30616"/>
        <dbReference type="ChEBI" id="CHEBI:33019"/>
        <dbReference type="ChEBI" id="CHEBI:57287"/>
        <dbReference type="ChEBI" id="CHEBI:58950"/>
        <dbReference type="ChEBI" id="CHEBI:138261"/>
        <dbReference type="ChEBI" id="CHEBI:456215"/>
    </reaction>
    <physiologicalReaction direction="left-to-right" evidence="5">
        <dbReference type="Rhea" id="RHEA:54537"/>
    </physiologicalReaction>
</comment>
<dbReference type="GO" id="GO:0005886">
    <property type="term" value="C:plasma membrane"/>
    <property type="evidence" value="ECO:0007669"/>
    <property type="project" value="TreeGrafter"/>
</dbReference>
<sequence>MKYVTKFLWSKRESIPIVLGTLRRDVWLLYVLYYKILLQWVMRKRKNETIAKSLDNIVNEGEGDRVCFYFGKEKWTYKQIQELSFRVSNHFQGVGLRKGDSVGLAMTNRPEMAAIWVGLGRIGVITVLINTNLRGDSLETCVSVVKCKAFIMGTEQKEAMSEIRHGKRKDLLCPNIYELDRFMEEDKKPLYQDSSFPTIDMASCLLKAGSEPTSVAKDQQPNYLDPLLYLFTSGTTGTPKAVSCSHGRLNFLASTASTINFSSNDVIYSAPPMYHLAGLFAPIWAFVYRAPAVLAVKFSASNFWNDIHFYNATVCMYVGEFCRFLHNQPVKPELEQGHKLRAFFGGGGLRPEVWAAFQKRFNVKTFVDIYASTEGNCTMINLQAKIGACGYIPIWFQPIHPIQLVKIDQITGEIIRDANTGFAIRCEDGESGELIGKIVDSVPMSRFDGYTDTEATERKIARNVFIQGDKYFRSGDSFSRDKYGYYYFQDRIGDTFRWEGENVATTLVEAVISRILQMRNNIVYGVKVEGTEGCAGMAAILDCNDENLDIQSLAEGMKKSLPRYAMPMFIRFVASNKGLDMTGTLKFQKFRLRNDGFDFEKIADPIFIYSTATESYSKMDLEKYREVKRGNYRF</sequence>
<evidence type="ECO:0000256" key="4">
    <source>
        <dbReference type="ARBA" id="ARBA00022840"/>
    </source>
</evidence>
<dbReference type="PANTHER" id="PTHR43107:SF15">
    <property type="entry name" value="FATTY ACID TRANSPORT PROTEIN 3, ISOFORM A"/>
    <property type="match status" value="1"/>
</dbReference>
<evidence type="ECO:0000259" key="8">
    <source>
        <dbReference type="Pfam" id="PF00501"/>
    </source>
</evidence>
<dbReference type="GO" id="GO:0005789">
    <property type="term" value="C:endoplasmic reticulum membrane"/>
    <property type="evidence" value="ECO:0007669"/>
    <property type="project" value="TreeGrafter"/>
</dbReference>
<dbReference type="STRING" id="48709.A0A1D2MKW0"/>
<dbReference type="GO" id="GO:0044539">
    <property type="term" value="P:long-chain fatty acid import into cell"/>
    <property type="evidence" value="ECO:0007669"/>
    <property type="project" value="TreeGrafter"/>
</dbReference>
<dbReference type="InterPro" id="IPR020845">
    <property type="entry name" value="AMP-binding_CS"/>
</dbReference>
<dbReference type="Pfam" id="PF00501">
    <property type="entry name" value="AMP-binding"/>
    <property type="match status" value="1"/>
</dbReference>
<keyword evidence="10" id="KW-1185">Reference proteome</keyword>
<evidence type="ECO:0000256" key="6">
    <source>
        <dbReference type="ARBA" id="ARBA00041297"/>
    </source>
</evidence>
<dbReference type="OrthoDB" id="288590at2759"/>
<dbReference type="GO" id="GO:0005524">
    <property type="term" value="F:ATP binding"/>
    <property type="evidence" value="ECO:0007669"/>
    <property type="project" value="UniProtKB-KW"/>
</dbReference>
<comment type="caution">
    <text evidence="9">The sequence shown here is derived from an EMBL/GenBank/DDBJ whole genome shotgun (WGS) entry which is preliminary data.</text>
</comment>
<dbReference type="PROSITE" id="PS00455">
    <property type="entry name" value="AMP_BINDING"/>
    <property type="match status" value="1"/>
</dbReference>
<dbReference type="InterPro" id="IPR045851">
    <property type="entry name" value="AMP-bd_C_sf"/>
</dbReference>
<dbReference type="EMBL" id="LJIJ01000971">
    <property type="protein sequence ID" value="ODM93484.1"/>
    <property type="molecule type" value="Genomic_DNA"/>
</dbReference>
<dbReference type="AlphaFoldDB" id="A0A1D2MKW0"/>
<feature type="domain" description="AMP-dependent synthetase/ligase" evidence="8">
    <location>
        <begin position="61"/>
        <end position="420"/>
    </location>
</feature>
<comment type="catalytic activity">
    <reaction evidence="7">
        <text>tetracosanoate + ATP + CoA = tetracosanoyl-CoA + AMP + diphosphate</text>
        <dbReference type="Rhea" id="RHEA:33639"/>
        <dbReference type="ChEBI" id="CHEBI:30616"/>
        <dbReference type="ChEBI" id="CHEBI:31014"/>
        <dbReference type="ChEBI" id="CHEBI:33019"/>
        <dbReference type="ChEBI" id="CHEBI:57287"/>
        <dbReference type="ChEBI" id="CHEBI:65052"/>
        <dbReference type="ChEBI" id="CHEBI:456215"/>
    </reaction>
    <physiologicalReaction direction="left-to-right" evidence="7">
        <dbReference type="Rhea" id="RHEA:33640"/>
    </physiologicalReaction>
</comment>
<gene>
    <name evidence="9" type="ORF">Ocin01_13198</name>
</gene>
<dbReference type="Gene3D" id="3.30.300.30">
    <property type="match status" value="1"/>
</dbReference>
<dbReference type="Proteomes" id="UP000094527">
    <property type="component" value="Unassembled WGS sequence"/>
</dbReference>
<keyword evidence="3" id="KW-0547">Nucleotide-binding</keyword>
<evidence type="ECO:0000313" key="10">
    <source>
        <dbReference type="Proteomes" id="UP000094527"/>
    </source>
</evidence>
<dbReference type="SUPFAM" id="SSF56801">
    <property type="entry name" value="Acetyl-CoA synthetase-like"/>
    <property type="match status" value="1"/>
</dbReference>
<protein>
    <recommendedName>
        <fullName evidence="6">Long-chain-fatty-acid--CoA ligase</fullName>
    </recommendedName>
</protein>
<comment type="similarity">
    <text evidence="1">Belongs to the ATP-dependent AMP-binding enzyme family.</text>
</comment>
<dbReference type="InterPro" id="IPR042099">
    <property type="entry name" value="ANL_N_sf"/>
</dbReference>
<keyword evidence="2" id="KW-0436">Ligase</keyword>
<reference evidence="9 10" key="1">
    <citation type="journal article" date="2016" name="Genome Biol. Evol.">
        <title>Gene Family Evolution Reflects Adaptation to Soil Environmental Stressors in the Genome of the Collembolan Orchesella cincta.</title>
        <authorList>
            <person name="Faddeeva-Vakhrusheva A."/>
            <person name="Derks M.F."/>
            <person name="Anvar S.Y."/>
            <person name="Agamennone V."/>
            <person name="Suring W."/>
            <person name="Smit S."/>
            <person name="van Straalen N.M."/>
            <person name="Roelofs D."/>
        </authorList>
    </citation>
    <scope>NUCLEOTIDE SEQUENCE [LARGE SCALE GENOMIC DNA]</scope>
    <source>
        <tissue evidence="9">Mixed pool</tissue>
    </source>
</reference>
<name>A0A1D2MKW0_ORCCI</name>
<evidence type="ECO:0000256" key="1">
    <source>
        <dbReference type="ARBA" id="ARBA00006432"/>
    </source>
</evidence>
<evidence type="ECO:0000256" key="3">
    <source>
        <dbReference type="ARBA" id="ARBA00022741"/>
    </source>
</evidence>
<evidence type="ECO:0000256" key="7">
    <source>
        <dbReference type="ARBA" id="ARBA00048666"/>
    </source>
</evidence>
<dbReference type="PANTHER" id="PTHR43107">
    <property type="entry name" value="LONG-CHAIN FATTY ACID TRANSPORT PROTEIN"/>
    <property type="match status" value="1"/>
</dbReference>
<dbReference type="GO" id="GO:0005324">
    <property type="term" value="F:long-chain fatty acid transmembrane transporter activity"/>
    <property type="evidence" value="ECO:0007669"/>
    <property type="project" value="TreeGrafter"/>
</dbReference>
<proteinExistence type="inferred from homology"/>